<proteinExistence type="predicted"/>
<dbReference type="AlphaFoldDB" id="A0A423TFI7"/>
<feature type="region of interest" description="Disordered" evidence="1">
    <location>
        <begin position="22"/>
        <end position="64"/>
    </location>
</feature>
<comment type="caution">
    <text evidence="2">The sequence shown here is derived from an EMBL/GenBank/DDBJ whole genome shotgun (WGS) entry which is preliminary data.</text>
</comment>
<dbReference type="Proteomes" id="UP000283509">
    <property type="component" value="Unassembled WGS sequence"/>
</dbReference>
<evidence type="ECO:0000313" key="2">
    <source>
        <dbReference type="EMBL" id="ROT75206.1"/>
    </source>
</evidence>
<reference evidence="2 3" key="1">
    <citation type="submission" date="2018-04" db="EMBL/GenBank/DDBJ databases">
        <authorList>
            <person name="Zhang X."/>
            <person name="Yuan J."/>
            <person name="Li F."/>
            <person name="Xiang J."/>
        </authorList>
    </citation>
    <scope>NUCLEOTIDE SEQUENCE [LARGE SCALE GENOMIC DNA]</scope>
    <source>
        <tissue evidence="2">Muscle</tissue>
    </source>
</reference>
<organism evidence="2 3">
    <name type="scientific">Penaeus vannamei</name>
    <name type="common">Whiteleg shrimp</name>
    <name type="synonym">Litopenaeus vannamei</name>
    <dbReference type="NCBI Taxonomy" id="6689"/>
    <lineage>
        <taxon>Eukaryota</taxon>
        <taxon>Metazoa</taxon>
        <taxon>Ecdysozoa</taxon>
        <taxon>Arthropoda</taxon>
        <taxon>Crustacea</taxon>
        <taxon>Multicrustacea</taxon>
        <taxon>Malacostraca</taxon>
        <taxon>Eumalacostraca</taxon>
        <taxon>Eucarida</taxon>
        <taxon>Decapoda</taxon>
        <taxon>Dendrobranchiata</taxon>
        <taxon>Penaeoidea</taxon>
        <taxon>Penaeidae</taxon>
        <taxon>Penaeus</taxon>
    </lineage>
</organism>
<evidence type="ECO:0000256" key="1">
    <source>
        <dbReference type="SAM" id="MobiDB-lite"/>
    </source>
</evidence>
<protein>
    <submittedName>
        <fullName evidence="2">Uncharacterized protein</fullName>
    </submittedName>
</protein>
<gene>
    <name evidence="2" type="ORF">C7M84_006260</name>
</gene>
<name>A0A423TFI7_PENVA</name>
<feature type="region of interest" description="Disordered" evidence="1">
    <location>
        <begin position="102"/>
        <end position="121"/>
    </location>
</feature>
<sequence>MLRVPLLPAPALHGYRRRTPVAGQVSEVAPQSRTCDREDKRPSLASGESRAPRESHKTLTAGRLRLRASARKRSVAQVDLKTKKSRLAEEEVSAALMTRNCARGSPCKQPLSLPPLTASRR</sequence>
<evidence type="ECO:0000313" key="3">
    <source>
        <dbReference type="Proteomes" id="UP000283509"/>
    </source>
</evidence>
<accession>A0A423TFI7</accession>
<reference evidence="2 3" key="2">
    <citation type="submission" date="2019-01" db="EMBL/GenBank/DDBJ databases">
        <title>The decoding of complex shrimp genome reveals the adaptation for benthos swimmer, frequently molting mechanism and breeding impact on genome.</title>
        <authorList>
            <person name="Sun Y."/>
            <person name="Gao Y."/>
            <person name="Yu Y."/>
        </authorList>
    </citation>
    <scope>NUCLEOTIDE SEQUENCE [LARGE SCALE GENOMIC DNA]</scope>
    <source>
        <tissue evidence="2">Muscle</tissue>
    </source>
</reference>
<dbReference type="EMBL" id="QCYY01001801">
    <property type="protein sequence ID" value="ROT75206.1"/>
    <property type="molecule type" value="Genomic_DNA"/>
</dbReference>
<keyword evidence="3" id="KW-1185">Reference proteome</keyword>